<dbReference type="EMBL" id="BJHW01000001">
    <property type="protein sequence ID" value="GDY57836.1"/>
    <property type="molecule type" value="Genomic_DNA"/>
</dbReference>
<dbReference type="Proteomes" id="UP000301309">
    <property type="component" value="Unassembled WGS sequence"/>
</dbReference>
<evidence type="ECO:0000313" key="3">
    <source>
        <dbReference type="Proteomes" id="UP000301309"/>
    </source>
</evidence>
<evidence type="ECO:0000256" key="1">
    <source>
        <dbReference type="SAM" id="MobiDB-lite"/>
    </source>
</evidence>
<evidence type="ECO:0000313" key="2">
    <source>
        <dbReference type="EMBL" id="GDY57836.1"/>
    </source>
</evidence>
<proteinExistence type="predicted"/>
<accession>A0A4D4LF24</accession>
<keyword evidence="3" id="KW-1185">Reference proteome</keyword>
<organism evidence="2 3">
    <name type="scientific">Streptomyces violaceusniger</name>
    <dbReference type="NCBI Taxonomy" id="68280"/>
    <lineage>
        <taxon>Bacteria</taxon>
        <taxon>Bacillati</taxon>
        <taxon>Actinomycetota</taxon>
        <taxon>Actinomycetes</taxon>
        <taxon>Kitasatosporales</taxon>
        <taxon>Streptomycetaceae</taxon>
        <taxon>Streptomyces</taxon>
        <taxon>Streptomyces violaceusniger group</taxon>
    </lineage>
</organism>
<gene>
    <name evidence="2" type="ORF">SVIO_084590</name>
</gene>
<comment type="caution">
    <text evidence="2">The sequence shown here is derived from an EMBL/GenBank/DDBJ whole genome shotgun (WGS) entry which is preliminary data.</text>
</comment>
<reference evidence="2 3" key="1">
    <citation type="journal article" date="2020" name="Int. J. Syst. Evol. Microbiol.">
        <title>Reclassification of Streptomyces castelarensis and Streptomyces sporoclivatus as later heterotypic synonyms of Streptomyces antimycoticus.</title>
        <authorList>
            <person name="Komaki H."/>
            <person name="Tamura T."/>
        </authorList>
    </citation>
    <scope>NUCLEOTIDE SEQUENCE [LARGE SCALE GENOMIC DNA]</scope>
    <source>
        <strain evidence="2 3">NBRC 13459</strain>
    </source>
</reference>
<protein>
    <submittedName>
        <fullName evidence="2">Uncharacterized protein</fullName>
    </submittedName>
</protein>
<sequence>MRAREAGLVHDVVTTREELLTRARAFIAAHPESAQPWDDKDYRIPGGTPAQPKFAVNLPAFPPTCGSS</sequence>
<dbReference type="AlphaFoldDB" id="A0A4D4LF24"/>
<dbReference type="Gene3D" id="3.90.226.10">
    <property type="entry name" value="2-enoyl-CoA Hydratase, Chain A, domain 1"/>
    <property type="match status" value="1"/>
</dbReference>
<name>A0A4D4LF24_STRVO</name>
<feature type="region of interest" description="Disordered" evidence="1">
    <location>
        <begin position="36"/>
        <end position="68"/>
    </location>
</feature>